<evidence type="ECO:0000259" key="6">
    <source>
        <dbReference type="PROSITE" id="PS51935"/>
    </source>
</evidence>
<reference evidence="7" key="1">
    <citation type="submission" date="2020-05" db="EMBL/GenBank/DDBJ databases">
        <authorList>
            <person name="Chiriac C."/>
            <person name="Salcher M."/>
            <person name="Ghai R."/>
            <person name="Kavagutti S V."/>
        </authorList>
    </citation>
    <scope>NUCLEOTIDE SEQUENCE</scope>
</reference>
<keyword evidence="5" id="KW-0812">Transmembrane</keyword>
<dbReference type="PANTHER" id="PTHR47053:SF1">
    <property type="entry name" value="MUREIN DD-ENDOPEPTIDASE MEPH-RELATED"/>
    <property type="match status" value="1"/>
</dbReference>
<dbReference type="InterPro" id="IPR038765">
    <property type="entry name" value="Papain-like_cys_pep_sf"/>
</dbReference>
<keyword evidence="5" id="KW-1133">Transmembrane helix</keyword>
<dbReference type="GO" id="GO:0006508">
    <property type="term" value="P:proteolysis"/>
    <property type="evidence" value="ECO:0007669"/>
    <property type="project" value="UniProtKB-KW"/>
</dbReference>
<keyword evidence="2" id="KW-0645">Protease</keyword>
<keyword evidence="4" id="KW-0788">Thiol protease</keyword>
<evidence type="ECO:0000256" key="2">
    <source>
        <dbReference type="ARBA" id="ARBA00022670"/>
    </source>
</evidence>
<dbReference type="GO" id="GO:0008234">
    <property type="term" value="F:cysteine-type peptidase activity"/>
    <property type="evidence" value="ECO:0007669"/>
    <property type="project" value="UniProtKB-KW"/>
</dbReference>
<organism evidence="7">
    <name type="scientific">freshwater metagenome</name>
    <dbReference type="NCBI Taxonomy" id="449393"/>
    <lineage>
        <taxon>unclassified sequences</taxon>
        <taxon>metagenomes</taxon>
        <taxon>ecological metagenomes</taxon>
    </lineage>
</organism>
<keyword evidence="5" id="KW-0472">Membrane</keyword>
<gene>
    <name evidence="7" type="ORF">UFOPK1909_00768</name>
</gene>
<evidence type="ECO:0000256" key="5">
    <source>
        <dbReference type="SAM" id="Phobius"/>
    </source>
</evidence>
<name>A0A6J6IHZ1_9ZZZZ</name>
<dbReference type="EMBL" id="CAEZVD010000082">
    <property type="protein sequence ID" value="CAB4624094.1"/>
    <property type="molecule type" value="Genomic_DNA"/>
</dbReference>
<keyword evidence="3" id="KW-0378">Hydrolase</keyword>
<sequence>MAEKAKGRYRADVQVNVLESFELRSRRSIREAEKARLSRAERRHAKKLAKRDAEFFAAQKLENPNNSNFVVVAARKVPFYSRRPFRNTVTMSIASGLFATFALPAYAYNPDVAAMSRFTTTDAQALAASEGTQNLTVAAVNTVKFSRGLYESADADEIARQEALNNYRTYSGPTAADYVLNPPYSQLDGATILKVAAKYVGTPYVFGGATPAGFDCSGYVAFVFSQFGLALPHSVYAQKRMGIIIKPEDALPGDIVMWNNSSHNGIYAGNGNFYHAPRPGDRVKLAPIFSSNVYFMRLGTN</sequence>
<evidence type="ECO:0000256" key="4">
    <source>
        <dbReference type="ARBA" id="ARBA00022807"/>
    </source>
</evidence>
<dbReference type="PROSITE" id="PS51935">
    <property type="entry name" value="NLPC_P60"/>
    <property type="match status" value="1"/>
</dbReference>
<feature type="domain" description="NlpC/P60" evidence="6">
    <location>
        <begin position="186"/>
        <end position="301"/>
    </location>
</feature>
<dbReference type="InterPro" id="IPR000064">
    <property type="entry name" value="NLP_P60_dom"/>
</dbReference>
<evidence type="ECO:0000256" key="1">
    <source>
        <dbReference type="ARBA" id="ARBA00007074"/>
    </source>
</evidence>
<dbReference type="SUPFAM" id="SSF54001">
    <property type="entry name" value="Cysteine proteinases"/>
    <property type="match status" value="1"/>
</dbReference>
<dbReference type="Pfam" id="PF00877">
    <property type="entry name" value="NLPC_P60"/>
    <property type="match status" value="1"/>
</dbReference>
<dbReference type="AlphaFoldDB" id="A0A6J6IHZ1"/>
<dbReference type="InterPro" id="IPR051202">
    <property type="entry name" value="Peptidase_C40"/>
</dbReference>
<dbReference type="PANTHER" id="PTHR47053">
    <property type="entry name" value="MUREIN DD-ENDOPEPTIDASE MEPH-RELATED"/>
    <property type="match status" value="1"/>
</dbReference>
<proteinExistence type="inferred from homology"/>
<evidence type="ECO:0000256" key="3">
    <source>
        <dbReference type="ARBA" id="ARBA00022801"/>
    </source>
</evidence>
<evidence type="ECO:0000313" key="7">
    <source>
        <dbReference type="EMBL" id="CAB4624094.1"/>
    </source>
</evidence>
<protein>
    <submittedName>
        <fullName evidence="7">Unannotated protein</fullName>
    </submittedName>
</protein>
<feature type="transmembrane region" description="Helical" evidence="5">
    <location>
        <begin position="89"/>
        <end position="108"/>
    </location>
</feature>
<accession>A0A6J6IHZ1</accession>
<comment type="similarity">
    <text evidence="1">Belongs to the peptidase C40 family.</text>
</comment>
<dbReference type="Gene3D" id="3.90.1720.10">
    <property type="entry name" value="endopeptidase domain like (from Nostoc punctiforme)"/>
    <property type="match status" value="1"/>
</dbReference>